<feature type="transmembrane region" description="Helical" evidence="1">
    <location>
        <begin position="251"/>
        <end position="272"/>
    </location>
</feature>
<keyword evidence="1" id="KW-1133">Transmembrane helix</keyword>
<accession>A0A1V9FHN5</accession>
<feature type="transmembrane region" description="Helical" evidence="1">
    <location>
        <begin position="30"/>
        <end position="50"/>
    </location>
</feature>
<dbReference type="Proteomes" id="UP000192276">
    <property type="component" value="Unassembled WGS sequence"/>
</dbReference>
<dbReference type="STRING" id="550983.A4R26_23425"/>
<evidence type="ECO:0008006" key="4">
    <source>
        <dbReference type="Google" id="ProtNLM"/>
    </source>
</evidence>
<dbReference type="EMBL" id="LWBP01000190">
    <property type="protein sequence ID" value="OQP57862.1"/>
    <property type="molecule type" value="Genomic_DNA"/>
</dbReference>
<proteinExistence type="predicted"/>
<keyword evidence="1" id="KW-0472">Membrane</keyword>
<evidence type="ECO:0000313" key="2">
    <source>
        <dbReference type="EMBL" id="OQP57862.1"/>
    </source>
</evidence>
<protein>
    <recommendedName>
        <fullName evidence="4">Polysaccharide chain length determinant N-terminal domain-containing protein</fullName>
    </recommendedName>
</protein>
<gene>
    <name evidence="2" type="ORF">A4R26_23425</name>
</gene>
<name>A0A1V9FHN5_9BACT</name>
<evidence type="ECO:0000313" key="3">
    <source>
        <dbReference type="Proteomes" id="UP000192276"/>
    </source>
</evidence>
<dbReference type="OrthoDB" id="656132at2"/>
<evidence type="ECO:0000256" key="1">
    <source>
        <dbReference type="SAM" id="Phobius"/>
    </source>
</evidence>
<keyword evidence="1" id="KW-0812">Transmembrane</keyword>
<comment type="caution">
    <text evidence="2">The sequence shown here is derived from an EMBL/GenBank/DDBJ whole genome shotgun (WGS) entry which is preliminary data.</text>
</comment>
<dbReference type="AlphaFoldDB" id="A0A1V9FHN5"/>
<sequence>MKQVKLVQHPADELDVVALLKNALSFFRHYGKLLLIVALTGMLAGGIRFLTTPNLYSSSLVLKPTLLSDPEQLELINSWSNLLKKKELPVLAREFNIAEGLLKKVISIKTEELQKSVSPNNFTAFTLTVLVTDTGVLRPLQKGIMYALDNSEYVKDKLAARKTILRSMIQTVQQEITRLSAIQGAVESSLQQNSSGSARFLVSVSDISSQLASLQEKKLNYEENLSFTSGVYVLQNFYTPSKPAHPQLIKLLVIGFGGGLFLGGLLALYLYIKRKLAET</sequence>
<keyword evidence="3" id="KW-1185">Reference proteome</keyword>
<dbReference type="RefSeq" id="WP_081166751.1">
    <property type="nucleotide sequence ID" value="NZ_LWBP01000190.1"/>
</dbReference>
<organism evidence="2 3">
    <name type="scientific">Niastella populi</name>
    <dbReference type="NCBI Taxonomy" id="550983"/>
    <lineage>
        <taxon>Bacteria</taxon>
        <taxon>Pseudomonadati</taxon>
        <taxon>Bacteroidota</taxon>
        <taxon>Chitinophagia</taxon>
        <taxon>Chitinophagales</taxon>
        <taxon>Chitinophagaceae</taxon>
        <taxon>Niastella</taxon>
    </lineage>
</organism>
<reference evidence="3" key="1">
    <citation type="submission" date="2016-04" db="EMBL/GenBank/DDBJ databases">
        <authorList>
            <person name="Chen L."/>
            <person name="Zhuang W."/>
            <person name="Wang G."/>
        </authorList>
    </citation>
    <scope>NUCLEOTIDE SEQUENCE [LARGE SCALE GENOMIC DNA]</scope>
    <source>
        <strain evidence="3">208</strain>
    </source>
</reference>